<evidence type="ECO:0000313" key="1">
    <source>
        <dbReference type="EMBL" id="OBZ76003.1"/>
    </source>
</evidence>
<keyword evidence="2" id="KW-1185">Reference proteome</keyword>
<organism evidence="1 2">
    <name type="scientific">Choanephora cucurbitarum</name>
    <dbReference type="NCBI Taxonomy" id="101091"/>
    <lineage>
        <taxon>Eukaryota</taxon>
        <taxon>Fungi</taxon>
        <taxon>Fungi incertae sedis</taxon>
        <taxon>Mucoromycota</taxon>
        <taxon>Mucoromycotina</taxon>
        <taxon>Mucoromycetes</taxon>
        <taxon>Mucorales</taxon>
        <taxon>Mucorineae</taxon>
        <taxon>Choanephoraceae</taxon>
        <taxon>Choanephoroideae</taxon>
        <taxon>Choanephora</taxon>
    </lineage>
</organism>
<dbReference type="AlphaFoldDB" id="A0A1C7MGJ3"/>
<gene>
    <name evidence="1" type="ORF">A0J61_11872</name>
</gene>
<dbReference type="EMBL" id="LUGH01002620">
    <property type="protein sequence ID" value="OBZ76003.1"/>
    <property type="molecule type" value="Genomic_DNA"/>
</dbReference>
<reference evidence="1 2" key="1">
    <citation type="submission" date="2016-03" db="EMBL/GenBank/DDBJ databases">
        <title>Choanephora cucurbitarum.</title>
        <authorList>
            <person name="Min B."/>
            <person name="Park H."/>
            <person name="Park J.-H."/>
            <person name="Shin H.-D."/>
            <person name="Choi I.-G."/>
        </authorList>
    </citation>
    <scope>NUCLEOTIDE SEQUENCE [LARGE SCALE GENOMIC DNA]</scope>
    <source>
        <strain evidence="1 2">KUS-F28377</strain>
    </source>
</reference>
<protein>
    <submittedName>
        <fullName evidence="1">Uncharacterized protein</fullName>
    </submittedName>
</protein>
<proteinExistence type="predicted"/>
<comment type="caution">
    <text evidence="1">The sequence shown here is derived from an EMBL/GenBank/DDBJ whole genome shotgun (WGS) entry which is preliminary data.</text>
</comment>
<dbReference type="InParanoid" id="A0A1C7MGJ3"/>
<evidence type="ECO:0000313" key="2">
    <source>
        <dbReference type="Proteomes" id="UP000093000"/>
    </source>
</evidence>
<feature type="non-terminal residue" evidence="1">
    <location>
        <position position="244"/>
    </location>
</feature>
<dbReference type="Proteomes" id="UP000093000">
    <property type="component" value="Unassembled WGS sequence"/>
</dbReference>
<sequence length="244" mass="27727">MLANQFFPSLEELNSKPHLAKYLEELKALQEKFLEEHPEEHPERVRLLGCGVLGEPFIPLVKKVFIPPKKNRTINIWNAHLRSSYAKGLKLKDPVDRQAITQQFADIKSGQAPSLSELDENARAFNSTIRAQNDTSDHLKYHISKLAEYSQHLKEEYHCHLVIIHSTCRHGYPDDYGCYANKAGKLLQRQIYSGLGNRMLQVVFTKLLTTLSHDLKLAARGEDVVAPASIALKKLQVDSFESLD</sequence>
<accession>A0A1C7MGJ3</accession>
<name>A0A1C7MGJ3_9FUNG</name>